<sequence>MQMATRLQLLQVKVSLQTIVKIGVLFLTVSQKPLHEGPERVDELFIRKLCLMFQFPDTEMMEKFSKKLQIVQEKFLVVRSVRWYHYKGSRR</sequence>
<reference evidence="1 2" key="1">
    <citation type="submission" date="2018-08" db="EMBL/GenBank/DDBJ databases">
        <title>A genome reference for cultivated species of the human gut microbiota.</title>
        <authorList>
            <person name="Zou Y."/>
            <person name="Xue W."/>
            <person name="Luo G."/>
        </authorList>
    </citation>
    <scope>NUCLEOTIDE SEQUENCE [LARGE SCALE GENOMIC DNA]</scope>
    <source>
        <strain evidence="1 2">AF32-8AC</strain>
    </source>
</reference>
<evidence type="ECO:0000313" key="1">
    <source>
        <dbReference type="EMBL" id="RGB93932.1"/>
    </source>
</evidence>
<protein>
    <submittedName>
        <fullName evidence="1">Uncharacterized protein</fullName>
    </submittedName>
</protein>
<gene>
    <name evidence="1" type="ORF">DWZ46_01670</name>
</gene>
<evidence type="ECO:0000313" key="2">
    <source>
        <dbReference type="Proteomes" id="UP000260991"/>
    </source>
</evidence>
<organism evidence="1 2">
    <name type="scientific">Faecalibacterium prausnitzii</name>
    <dbReference type="NCBI Taxonomy" id="853"/>
    <lineage>
        <taxon>Bacteria</taxon>
        <taxon>Bacillati</taxon>
        <taxon>Bacillota</taxon>
        <taxon>Clostridia</taxon>
        <taxon>Eubacteriales</taxon>
        <taxon>Oscillospiraceae</taxon>
        <taxon>Faecalibacterium</taxon>
    </lineage>
</organism>
<dbReference type="RefSeq" id="WP_158402201.1">
    <property type="nucleotide sequence ID" value="NZ_QVER01000001.1"/>
</dbReference>
<dbReference type="AlphaFoldDB" id="A0A3E2UCK7"/>
<dbReference type="EMBL" id="QVER01000001">
    <property type="protein sequence ID" value="RGB93932.1"/>
    <property type="molecule type" value="Genomic_DNA"/>
</dbReference>
<comment type="caution">
    <text evidence="1">The sequence shown here is derived from an EMBL/GenBank/DDBJ whole genome shotgun (WGS) entry which is preliminary data.</text>
</comment>
<proteinExistence type="predicted"/>
<accession>A0A3E2UCK7</accession>
<name>A0A3E2UCK7_9FIRM</name>
<dbReference type="Proteomes" id="UP000260991">
    <property type="component" value="Unassembled WGS sequence"/>
</dbReference>